<reference evidence="9" key="2">
    <citation type="submission" date="2025-08" db="UniProtKB">
        <authorList>
            <consortium name="RefSeq"/>
        </authorList>
    </citation>
    <scope>IDENTIFICATION</scope>
    <source>
        <tissue evidence="9">Tongue muscle</tissue>
    </source>
</reference>
<keyword evidence="6" id="KW-1133">Transmembrane helix</keyword>
<dbReference type="SMART" id="SM00184">
    <property type="entry name" value="RING"/>
    <property type="match status" value="1"/>
</dbReference>
<reference evidence="8" key="1">
    <citation type="journal article" date="2022" name="J. Hered.">
        <title>A De Novo Chromosome-Level Genome Assembly of the White-Tailed Deer, Odocoileus Virginianus.</title>
        <authorList>
            <person name="London E.W."/>
            <person name="Roca A.L."/>
            <person name="Novakofski J.E."/>
            <person name="Mateus-Pinilla N.E."/>
        </authorList>
    </citation>
    <scope>NUCLEOTIDE SEQUENCE [LARGE SCALE GENOMIC DNA]</scope>
</reference>
<dbReference type="InterPro" id="IPR013083">
    <property type="entry name" value="Znf_RING/FYVE/PHD"/>
</dbReference>
<feature type="transmembrane region" description="Helical" evidence="6">
    <location>
        <begin position="223"/>
        <end position="250"/>
    </location>
</feature>
<dbReference type="PANTHER" id="PTHR22791:SF1">
    <property type="entry name" value="RING FINGER PROTEIN 225"/>
    <property type="match status" value="1"/>
</dbReference>
<evidence type="ECO:0000256" key="6">
    <source>
        <dbReference type="SAM" id="Phobius"/>
    </source>
</evidence>
<dbReference type="InterPro" id="IPR017907">
    <property type="entry name" value="Znf_RING_CS"/>
</dbReference>
<name>A0ABM4GWP7_ODOVR</name>
<evidence type="ECO:0000313" key="9">
    <source>
        <dbReference type="RefSeq" id="XP_070307745.1"/>
    </source>
</evidence>
<feature type="region of interest" description="Disordered" evidence="5">
    <location>
        <begin position="269"/>
        <end position="360"/>
    </location>
</feature>
<proteinExistence type="predicted"/>
<evidence type="ECO:0000256" key="2">
    <source>
        <dbReference type="ARBA" id="ARBA00022771"/>
    </source>
</evidence>
<keyword evidence="1" id="KW-0479">Metal-binding</keyword>
<feature type="domain" description="RING-type" evidence="7">
    <location>
        <begin position="91"/>
        <end position="139"/>
    </location>
</feature>
<feature type="region of interest" description="Disordered" evidence="5">
    <location>
        <begin position="1"/>
        <end position="82"/>
    </location>
</feature>
<evidence type="ECO:0000256" key="1">
    <source>
        <dbReference type="ARBA" id="ARBA00022723"/>
    </source>
</evidence>
<dbReference type="Gene3D" id="3.30.40.10">
    <property type="entry name" value="Zinc/RING finger domain, C3HC4 (zinc finger)"/>
    <property type="match status" value="1"/>
</dbReference>
<dbReference type="SUPFAM" id="SSF57850">
    <property type="entry name" value="RING/U-box"/>
    <property type="match status" value="1"/>
</dbReference>
<dbReference type="InterPro" id="IPR051435">
    <property type="entry name" value="RING_finger_E3_ubiq-ligases"/>
</dbReference>
<dbReference type="PROSITE" id="PS00518">
    <property type="entry name" value="ZF_RING_1"/>
    <property type="match status" value="1"/>
</dbReference>
<accession>A0ABM4GWP7</accession>
<gene>
    <name evidence="9" type="primary">RNF225</name>
</gene>
<dbReference type="GeneID" id="110141342"/>
<organism evidence="8 9">
    <name type="scientific">Odocoileus virginianus</name>
    <name type="common">White-tailed deer</name>
    <dbReference type="NCBI Taxonomy" id="9874"/>
    <lineage>
        <taxon>Eukaryota</taxon>
        <taxon>Metazoa</taxon>
        <taxon>Chordata</taxon>
        <taxon>Craniata</taxon>
        <taxon>Vertebrata</taxon>
        <taxon>Euteleostomi</taxon>
        <taxon>Mammalia</taxon>
        <taxon>Eutheria</taxon>
        <taxon>Laurasiatheria</taxon>
        <taxon>Artiodactyla</taxon>
        <taxon>Ruminantia</taxon>
        <taxon>Pecora</taxon>
        <taxon>Cervidae</taxon>
        <taxon>Odocoileinae</taxon>
        <taxon>Odocoileus</taxon>
    </lineage>
</organism>
<keyword evidence="2 4" id="KW-0863">Zinc-finger</keyword>
<evidence type="ECO:0000256" key="3">
    <source>
        <dbReference type="ARBA" id="ARBA00022833"/>
    </source>
</evidence>
<dbReference type="Pfam" id="PF13445">
    <property type="entry name" value="zf-RING_UBOX"/>
    <property type="match status" value="1"/>
</dbReference>
<feature type="compositionally biased region" description="Low complexity" evidence="5">
    <location>
        <begin position="44"/>
        <end position="55"/>
    </location>
</feature>
<keyword evidence="3" id="KW-0862">Zinc</keyword>
<keyword evidence="8" id="KW-1185">Reference proteome</keyword>
<evidence type="ECO:0000259" key="7">
    <source>
        <dbReference type="PROSITE" id="PS50089"/>
    </source>
</evidence>
<dbReference type="PROSITE" id="PS50089">
    <property type="entry name" value="ZF_RING_2"/>
    <property type="match status" value="1"/>
</dbReference>
<keyword evidence="6" id="KW-0472">Membrane</keyword>
<protein>
    <submittedName>
        <fullName evidence="9">RING finger protein 225</fullName>
    </submittedName>
</protein>
<feature type="compositionally biased region" description="Pro residues" evidence="5">
    <location>
        <begin position="293"/>
        <end position="313"/>
    </location>
</feature>
<dbReference type="InterPro" id="IPR027370">
    <property type="entry name" value="Znf-RING_euk"/>
</dbReference>
<dbReference type="InterPro" id="IPR001841">
    <property type="entry name" value="Znf_RING"/>
</dbReference>
<evidence type="ECO:0000256" key="4">
    <source>
        <dbReference type="PROSITE-ProRule" id="PRU00175"/>
    </source>
</evidence>
<dbReference type="PANTHER" id="PTHR22791">
    <property type="entry name" value="RING-TYPE DOMAIN-CONTAINING PROTEIN"/>
    <property type="match status" value="1"/>
</dbReference>
<feature type="region of interest" description="Disordered" evidence="5">
    <location>
        <begin position="185"/>
        <end position="208"/>
    </location>
</feature>
<sequence length="360" mass="37167">MLSAPPATLPGVGPSRARPLTASPRRPARMPCPRPPWLRRPRAPRGSGPSTPGSACTPHCPDRGEDEEEGGEEEADGSPAPMLAPASPVECLICVSPFDGVFKLPKSLDCGHVFCLECLARLSLATAGGGAAVACPVCRAPTRLAPRRGLPALPTQLGLLPGPARVPPAPPGSVRFDRRRGLLYLRPPPPGPGLRKARAPPPPPPLRLGRPLSRRLSLARSAWLFHAAVVLAVLVAAGLVVSGVYIFFLIPRATTAHPARPQLVALAPAPGLSWFPPRPTAPALRTPGRTPRPASPDPDWSPSPDSGPDPDAIPPGALEPEGLPKDTETSVGPSERAGGGADAGPDRTPQARGAGARGSS</sequence>
<evidence type="ECO:0000313" key="8">
    <source>
        <dbReference type="Proteomes" id="UP001652640"/>
    </source>
</evidence>
<dbReference type="Proteomes" id="UP001652640">
    <property type="component" value="Chromosome 20"/>
</dbReference>
<keyword evidence="6" id="KW-0812">Transmembrane</keyword>
<feature type="compositionally biased region" description="Low complexity" evidence="5">
    <location>
        <begin position="281"/>
        <end position="292"/>
    </location>
</feature>
<feature type="compositionally biased region" description="Acidic residues" evidence="5">
    <location>
        <begin position="64"/>
        <end position="76"/>
    </location>
</feature>
<dbReference type="RefSeq" id="XP_070307745.1">
    <property type="nucleotide sequence ID" value="XM_070451644.1"/>
</dbReference>
<evidence type="ECO:0000256" key="5">
    <source>
        <dbReference type="SAM" id="MobiDB-lite"/>
    </source>
</evidence>